<dbReference type="InParanoid" id="A0A7C8IX35"/>
<dbReference type="OrthoDB" id="3800738at2759"/>
<dbReference type="Proteomes" id="UP000481858">
    <property type="component" value="Unassembled WGS sequence"/>
</dbReference>
<evidence type="ECO:0000313" key="3">
    <source>
        <dbReference type="Proteomes" id="UP000481858"/>
    </source>
</evidence>
<dbReference type="Gene3D" id="1.20.1280.50">
    <property type="match status" value="1"/>
</dbReference>
<proteinExistence type="predicted"/>
<feature type="domain" description="F-box" evidence="1">
    <location>
        <begin position="1"/>
        <end position="42"/>
    </location>
</feature>
<dbReference type="InterPro" id="IPR001810">
    <property type="entry name" value="F-box_dom"/>
</dbReference>
<dbReference type="InterPro" id="IPR036047">
    <property type="entry name" value="F-box-like_dom_sf"/>
</dbReference>
<name>A0A7C8IX35_9PEZI</name>
<organism evidence="2 3">
    <name type="scientific">Xylaria multiplex</name>
    <dbReference type="NCBI Taxonomy" id="323545"/>
    <lineage>
        <taxon>Eukaryota</taxon>
        <taxon>Fungi</taxon>
        <taxon>Dikarya</taxon>
        <taxon>Ascomycota</taxon>
        <taxon>Pezizomycotina</taxon>
        <taxon>Sordariomycetes</taxon>
        <taxon>Xylariomycetidae</taxon>
        <taxon>Xylariales</taxon>
        <taxon>Xylariaceae</taxon>
        <taxon>Xylaria</taxon>
    </lineage>
</organism>
<comment type="caution">
    <text evidence="2">The sequence shown here is derived from an EMBL/GenBank/DDBJ whole genome shotgun (WGS) entry which is preliminary data.</text>
</comment>
<reference evidence="2 3" key="1">
    <citation type="submission" date="2019-12" db="EMBL/GenBank/DDBJ databases">
        <title>Draft genome sequence of the ascomycete Xylaria multiplex DSM 110363.</title>
        <authorList>
            <person name="Buettner E."/>
            <person name="Kellner H."/>
        </authorList>
    </citation>
    <scope>NUCLEOTIDE SEQUENCE [LARGE SCALE GENOMIC DNA]</scope>
    <source>
        <strain evidence="2 3">DSM 110363</strain>
    </source>
</reference>
<dbReference type="Pfam" id="PF12937">
    <property type="entry name" value="F-box-like"/>
    <property type="match status" value="1"/>
</dbReference>
<accession>A0A7C8IX35</accession>
<dbReference type="EMBL" id="WUBL01000050">
    <property type="protein sequence ID" value="KAF2968462.1"/>
    <property type="molecule type" value="Genomic_DNA"/>
</dbReference>
<gene>
    <name evidence="2" type="ORF">GQX73_g5094</name>
</gene>
<protein>
    <recommendedName>
        <fullName evidence="1">F-box domain-containing protein</fullName>
    </recommendedName>
</protein>
<dbReference type="CDD" id="cd09917">
    <property type="entry name" value="F-box_SF"/>
    <property type="match status" value="1"/>
</dbReference>
<dbReference type="SUPFAM" id="SSF81383">
    <property type="entry name" value="F-box domain"/>
    <property type="match status" value="1"/>
</dbReference>
<evidence type="ECO:0000259" key="1">
    <source>
        <dbReference type="PROSITE" id="PS50181"/>
    </source>
</evidence>
<evidence type="ECO:0000313" key="2">
    <source>
        <dbReference type="EMBL" id="KAF2968462.1"/>
    </source>
</evidence>
<dbReference type="PROSITE" id="PS50181">
    <property type="entry name" value="FBOX"/>
    <property type="match status" value="1"/>
</dbReference>
<dbReference type="AlphaFoldDB" id="A0A7C8IX35"/>
<keyword evidence="3" id="KW-1185">Reference proteome</keyword>
<sequence length="216" mass="24042">MAVLQDLPNEALILILRFLGALDLQSTIRVQRVSRRFRDVIQGAVLHSSPGSRANSHSEVAFGSSGAEINPLLRAKFNGLFDSADCFTAAERNRYWVLTLDGDATLPFRRLPWPSRDAFLRPEASWRGLSPTFGTSRVELPDSGLSMGLLYDILLCEEALYGPDTGSWQLFFGKSLKSFDVLYRWGCFIIDEPGESQLVCQTPNAAILFVRGGRRV</sequence>